<gene>
    <name evidence="2" type="ORF">LKD48_10455</name>
</gene>
<evidence type="ECO:0000259" key="1">
    <source>
        <dbReference type="Pfam" id="PF08486"/>
    </source>
</evidence>
<dbReference type="EMBL" id="JAJEQN010000026">
    <property type="protein sequence ID" value="MCC2222052.1"/>
    <property type="molecule type" value="Genomic_DNA"/>
</dbReference>
<reference evidence="2 3" key="1">
    <citation type="submission" date="2021-10" db="EMBL/GenBank/DDBJ databases">
        <title>Anaerobic single-cell dispensing facilitates the cultivation of human gut bacteria.</title>
        <authorList>
            <person name="Afrizal A."/>
        </authorList>
    </citation>
    <scope>NUCLEOTIDE SEQUENCE [LARGE SCALE GENOMIC DNA]</scope>
    <source>
        <strain evidence="2 3">CLA-AA-H224</strain>
    </source>
</reference>
<organism evidence="2 3">
    <name type="scientific">Anthropogastromicrobium aceti</name>
    <dbReference type="NCBI Taxonomy" id="2981768"/>
    <lineage>
        <taxon>Bacteria</taxon>
        <taxon>Bacillati</taxon>
        <taxon>Bacillota</taxon>
        <taxon>Clostridia</taxon>
        <taxon>Lachnospirales</taxon>
        <taxon>Lachnospiraceae</taxon>
        <taxon>Anthropogastromicrobium</taxon>
    </lineage>
</organism>
<comment type="caution">
    <text evidence="2">The sequence shown here is derived from an EMBL/GenBank/DDBJ whole genome shotgun (WGS) entry which is preliminary data.</text>
</comment>
<dbReference type="RefSeq" id="WP_308731997.1">
    <property type="nucleotide sequence ID" value="NZ_JAJEQN010000026.1"/>
</dbReference>
<dbReference type="NCBIfam" id="TIGR02669">
    <property type="entry name" value="SpoIID_LytB"/>
    <property type="match status" value="1"/>
</dbReference>
<keyword evidence="3" id="KW-1185">Reference proteome</keyword>
<sequence>MKGKIVTLVLLFLASLLFPYTMTILCFDTGLMSYQPEDLYSVVFENEKTVSAEQYLVGILAQEIDPSMEQETLKAQAILARTWLYRAMGTKTSVSESELAIHAMTLSQMKAVWGDDEYLYYEKLYAAVIETAGQCLYYGDGLAAPLFHKISAGMTRYDQTGDCPYLVGVDCVYDAESPGYQTVKQFTKEEFAGKLNQIDDTRQLSAPVNAADVALTLDAQGYVMNLQVSEISFSAEEAALALGIPSLWFRLEDYADTIRVIAKGIGHGYGMSQYGADRYAGEGRDYKWILQHYFQGCEVKDSFGR</sequence>
<evidence type="ECO:0000313" key="3">
    <source>
        <dbReference type="Proteomes" id="UP001198200"/>
    </source>
</evidence>
<proteinExistence type="predicted"/>
<name>A0AAE3E4G1_9FIRM</name>
<dbReference type="GO" id="GO:0030435">
    <property type="term" value="P:sporulation resulting in formation of a cellular spore"/>
    <property type="evidence" value="ECO:0007669"/>
    <property type="project" value="InterPro"/>
</dbReference>
<dbReference type="AlphaFoldDB" id="A0AAE3E4G1"/>
<evidence type="ECO:0000313" key="2">
    <source>
        <dbReference type="EMBL" id="MCC2222052.1"/>
    </source>
</evidence>
<dbReference type="InterPro" id="IPR013693">
    <property type="entry name" value="SpoIID/LytB_N"/>
</dbReference>
<dbReference type="Proteomes" id="UP001198200">
    <property type="component" value="Unassembled WGS sequence"/>
</dbReference>
<dbReference type="Pfam" id="PF08486">
    <property type="entry name" value="SpoIID"/>
    <property type="match status" value="1"/>
</dbReference>
<dbReference type="InterPro" id="IPR013486">
    <property type="entry name" value="SpoIID/LytB"/>
</dbReference>
<feature type="domain" description="Sporulation stage II protein D amidase enhancer LytB N-terminal" evidence="1">
    <location>
        <begin position="48"/>
        <end position="138"/>
    </location>
</feature>
<protein>
    <submittedName>
        <fullName evidence="2">SpoIID/LytB domain-containing protein</fullName>
    </submittedName>
</protein>
<accession>A0AAE3E4G1</accession>